<keyword evidence="1 5" id="KW-0489">Methyltransferase</keyword>
<dbReference type="InterPro" id="IPR011869">
    <property type="entry name" value="TrmA_MeTrfase"/>
</dbReference>
<feature type="binding site" evidence="5">
    <location>
        <position position="205"/>
    </location>
    <ligand>
        <name>S-adenosyl-L-methionine</name>
        <dbReference type="ChEBI" id="CHEBI:59789"/>
    </ligand>
</feature>
<dbReference type="Gene3D" id="3.40.50.150">
    <property type="entry name" value="Vaccinia Virus protein VP39"/>
    <property type="match status" value="1"/>
</dbReference>
<sequence length="286" mass="32431">MRAEFRVWHDGTDSYYIMFQKPIDDTGKRHDRVRIDHFPVGSVLINELMTKLLEEIHEQPLLKAKLYQVNFHTTLTGHAMVTMIYHKKLGPDWQEAARKLRHTLGSCPSSTRPYVDIIGRSHKQKIELDAGYVCETLTVDGHILTYKQVEGAFSQPNGRMCEKMLTWAKDVTRESKNHDLLELYCGNGNFTVALAPNFRRVVATEMSKASVAAAEFNLQANSISNTSIARLTAEEFTAAWKGVREFERAKSLNLKAHNLHTILVDPPRAGCDADTSTLLKEFQNVD</sequence>
<dbReference type="NCBIfam" id="TIGR02143">
    <property type="entry name" value="trmA_only"/>
    <property type="match status" value="1"/>
</dbReference>
<dbReference type="PANTHER" id="PTHR47790:SF2">
    <property type="entry name" value="TRNA_TMRNA (URACIL-C(5))-METHYLTRANSFERASE"/>
    <property type="match status" value="1"/>
</dbReference>
<dbReference type="InterPro" id="IPR010280">
    <property type="entry name" value="U5_MeTrfase_fam"/>
</dbReference>
<comment type="caution">
    <text evidence="5">Lacks conserved residue(s) required for the propagation of feature annotation.</text>
</comment>
<organism evidence="6 7">
    <name type="scientific">Coccomyxa subellipsoidea</name>
    <dbReference type="NCBI Taxonomy" id="248742"/>
    <lineage>
        <taxon>Eukaryota</taxon>
        <taxon>Viridiplantae</taxon>
        <taxon>Chlorophyta</taxon>
        <taxon>core chlorophytes</taxon>
        <taxon>Trebouxiophyceae</taxon>
        <taxon>Trebouxiophyceae incertae sedis</taxon>
        <taxon>Coccomyxaceae</taxon>
        <taxon>Coccomyxa</taxon>
    </lineage>
</organism>
<dbReference type="EMBL" id="JALJOT010000007">
    <property type="protein sequence ID" value="KAK9909229.1"/>
    <property type="molecule type" value="Genomic_DNA"/>
</dbReference>
<reference evidence="6 7" key="1">
    <citation type="journal article" date="2024" name="Nat. Commun.">
        <title>Phylogenomics reveals the evolutionary origins of lichenization in chlorophyte algae.</title>
        <authorList>
            <person name="Puginier C."/>
            <person name="Libourel C."/>
            <person name="Otte J."/>
            <person name="Skaloud P."/>
            <person name="Haon M."/>
            <person name="Grisel S."/>
            <person name="Petersen M."/>
            <person name="Berrin J.G."/>
            <person name="Delaux P.M."/>
            <person name="Dal Grande F."/>
            <person name="Keller J."/>
        </authorList>
    </citation>
    <scope>NUCLEOTIDE SEQUENCE [LARGE SCALE GENOMIC DNA]</scope>
    <source>
        <strain evidence="6 7">SAG 216-7</strain>
    </source>
</reference>
<gene>
    <name evidence="6" type="ORF">WJX75_009185</name>
</gene>
<feature type="binding site" evidence="5">
    <location>
        <position position="155"/>
    </location>
    <ligand>
        <name>S-adenosyl-L-methionine</name>
        <dbReference type="ChEBI" id="CHEBI:59789"/>
    </ligand>
</feature>
<dbReference type="Pfam" id="PF05958">
    <property type="entry name" value="tRNA_U5-meth_tr"/>
    <property type="match status" value="1"/>
</dbReference>
<evidence type="ECO:0000256" key="3">
    <source>
        <dbReference type="ARBA" id="ARBA00022691"/>
    </source>
</evidence>
<keyword evidence="7" id="KW-1185">Reference proteome</keyword>
<evidence type="ECO:0000256" key="1">
    <source>
        <dbReference type="ARBA" id="ARBA00022603"/>
    </source>
</evidence>
<comment type="caution">
    <text evidence="6">The sequence shown here is derived from an EMBL/GenBank/DDBJ whole genome shotgun (WGS) entry which is preliminary data.</text>
</comment>
<dbReference type="Proteomes" id="UP001491310">
    <property type="component" value="Unassembled WGS sequence"/>
</dbReference>
<evidence type="ECO:0000256" key="2">
    <source>
        <dbReference type="ARBA" id="ARBA00022679"/>
    </source>
</evidence>
<feature type="binding site" evidence="5">
    <location>
        <position position="184"/>
    </location>
    <ligand>
        <name>S-adenosyl-L-methionine</name>
        <dbReference type="ChEBI" id="CHEBI:59789"/>
    </ligand>
</feature>
<evidence type="ECO:0000313" key="6">
    <source>
        <dbReference type="EMBL" id="KAK9909229.1"/>
    </source>
</evidence>
<feature type="binding site" evidence="5">
    <location>
        <position position="265"/>
    </location>
    <ligand>
        <name>S-adenosyl-L-methionine</name>
        <dbReference type="ChEBI" id="CHEBI:59789"/>
    </ligand>
</feature>
<evidence type="ECO:0000256" key="4">
    <source>
        <dbReference type="ARBA" id="ARBA00022694"/>
    </source>
</evidence>
<comment type="similarity">
    <text evidence="5">Belongs to the class I-like SAM-binding methyltransferase superfamily. RNA M5U methyltransferase family.</text>
</comment>
<dbReference type="PANTHER" id="PTHR47790">
    <property type="entry name" value="TRNA/TMRNA (URACIL-C(5))-METHYLTRANSFERASE"/>
    <property type="match status" value="1"/>
</dbReference>
<keyword evidence="4" id="KW-0819">tRNA processing</keyword>
<dbReference type="SUPFAM" id="SSF53335">
    <property type="entry name" value="S-adenosyl-L-methionine-dependent methyltransferases"/>
    <property type="match status" value="1"/>
</dbReference>
<keyword evidence="3 5" id="KW-0949">S-adenosyl-L-methionine</keyword>
<dbReference type="InterPro" id="IPR029063">
    <property type="entry name" value="SAM-dependent_MTases_sf"/>
</dbReference>
<name>A0ABR2YQF2_9CHLO</name>
<evidence type="ECO:0000313" key="7">
    <source>
        <dbReference type="Proteomes" id="UP001491310"/>
    </source>
</evidence>
<keyword evidence="2 5" id="KW-0808">Transferase</keyword>
<dbReference type="Gene3D" id="2.40.50.1070">
    <property type="match status" value="1"/>
</dbReference>
<dbReference type="PROSITE" id="PS51687">
    <property type="entry name" value="SAM_MT_RNA_M5U"/>
    <property type="match status" value="1"/>
</dbReference>
<protein>
    <submittedName>
        <fullName evidence="6">Uncharacterized protein</fullName>
    </submittedName>
</protein>
<evidence type="ECO:0000256" key="5">
    <source>
        <dbReference type="PROSITE-ProRule" id="PRU01024"/>
    </source>
</evidence>
<accession>A0ABR2YQF2</accession>
<proteinExistence type="inferred from homology"/>